<evidence type="ECO:0000313" key="3">
    <source>
        <dbReference type="Proteomes" id="UP000515498"/>
    </source>
</evidence>
<keyword evidence="1" id="KW-1133">Transmembrane helix</keyword>
<protein>
    <submittedName>
        <fullName evidence="2">DUF4307 domain-containing protein</fullName>
    </submittedName>
</protein>
<dbReference type="Pfam" id="PF14155">
    <property type="entry name" value="DUF4307"/>
    <property type="match status" value="1"/>
</dbReference>
<gene>
    <name evidence="2" type="ORF">HZU40_29365</name>
</gene>
<sequence length="141" mass="15074">MTIDRPAARYGRERLSRSTRRRVAIGLTALIVTAGVALALVAFNRLGAGDVKGELGGYKLIDNQTVSVTITVTRADPRRPVVCIVRARSKDGGEVGRREILVPPSTETSVQVTTEVKTTKPPAVGDIYGCGTDVPAYLRTP</sequence>
<keyword evidence="1" id="KW-0472">Membrane</keyword>
<accession>A0A7G8PD12</accession>
<dbReference type="KEGG" id="mflu:HZU40_29365"/>
<dbReference type="AlphaFoldDB" id="A0A7G8PD12"/>
<evidence type="ECO:0000256" key="1">
    <source>
        <dbReference type="SAM" id="Phobius"/>
    </source>
</evidence>
<name>A0A7G8PD12_9MYCO</name>
<organism evidence="2 3">
    <name type="scientific">Mycolicibacterium fluoranthenivorans</name>
    <dbReference type="NCBI Taxonomy" id="258505"/>
    <lineage>
        <taxon>Bacteria</taxon>
        <taxon>Bacillati</taxon>
        <taxon>Actinomycetota</taxon>
        <taxon>Actinomycetes</taxon>
        <taxon>Mycobacteriales</taxon>
        <taxon>Mycobacteriaceae</taxon>
        <taxon>Mycolicibacterium</taxon>
    </lineage>
</organism>
<keyword evidence="1" id="KW-0812">Transmembrane</keyword>
<dbReference type="EMBL" id="CP059894">
    <property type="protein sequence ID" value="QNJ92228.1"/>
    <property type="molecule type" value="Genomic_DNA"/>
</dbReference>
<dbReference type="InterPro" id="IPR025443">
    <property type="entry name" value="DUF4307"/>
</dbReference>
<dbReference type="Proteomes" id="UP000515498">
    <property type="component" value="Chromosome"/>
</dbReference>
<dbReference type="RefSeq" id="WP_187096694.1">
    <property type="nucleotide sequence ID" value="NZ_CP059894.1"/>
</dbReference>
<feature type="transmembrane region" description="Helical" evidence="1">
    <location>
        <begin position="21"/>
        <end position="43"/>
    </location>
</feature>
<evidence type="ECO:0000313" key="2">
    <source>
        <dbReference type="EMBL" id="QNJ92228.1"/>
    </source>
</evidence>
<proteinExistence type="predicted"/>
<reference evidence="2 3" key="1">
    <citation type="submission" date="2020-07" db="EMBL/GenBank/DDBJ databases">
        <title>Draft genome sequence of four isobutane-metabolizing strains capable of cometabolically degrading diverse ether contaminants.</title>
        <authorList>
            <person name="Chen W."/>
            <person name="Faulkner N."/>
            <person name="Smith C."/>
            <person name="Hyman M."/>
        </authorList>
    </citation>
    <scope>NUCLEOTIDE SEQUENCE [LARGE SCALE GENOMIC DNA]</scope>
    <source>
        <strain evidence="2 3">2A</strain>
    </source>
</reference>